<accession>A0A9P9DDP7</accession>
<sequence>MEQLLRKATLEAKEGGGKKWLPASDLDRICEPATVSRELQRSFEDHDAKRYTDYVCGTSEDTQNGENSSRMIFAILVFITKVPNLPWFINSGLRDKHLPFLWLDDTRTGLYSPSSPYGNRALPCFRTNDVSVMKQFYQTQWQLLVPFIARDSHNNVKEYQLYGDTIMPWTAYAVNVHNNGFSCVRQVEIHKSHHTFHEHKTFALKTLLQNNPIVSAHEFKSELYAFKKMRPEKHLLELCATFKIKKKESETYCFLFPWADGGSLEELWTKQPANMLPGKAVTPCLLLRWIAEQCHGLATALWSIHDVRQQALKKANMEDSKREEDDDEYYGIHGDINPGHILHFSQLESPTGLGILKIAGFGLTEFHTLGSSTTKLHRNMPAPGPTYRAPELVVPGEYFSRKVDIWALGCVFSQLITWAVRGVESVVEFDNLRKEERDFDEKKGSHMFKVDTFFKATYFANQGVRTSVKESTQKARSPQCSLIRILSSYPCLRYTFPLELSKLKDEHGF</sequence>
<dbReference type="PANTHER" id="PTHR24359:SF37">
    <property type="entry name" value="PROTEIN KINASE DOMAIN-CONTAINING PROTEIN"/>
    <property type="match status" value="1"/>
</dbReference>
<name>A0A9P9DDP7_9HYPO</name>
<evidence type="ECO:0000313" key="3">
    <source>
        <dbReference type="Proteomes" id="UP000738349"/>
    </source>
</evidence>
<comment type="caution">
    <text evidence="2">The sequence shown here is derived from an EMBL/GenBank/DDBJ whole genome shotgun (WGS) entry which is preliminary data.</text>
</comment>
<dbReference type="AlphaFoldDB" id="A0A9P9DDP7"/>
<dbReference type="Proteomes" id="UP000738349">
    <property type="component" value="Unassembled WGS sequence"/>
</dbReference>
<dbReference type="OrthoDB" id="1046782at2759"/>
<proteinExistence type="predicted"/>
<organism evidence="2 3">
    <name type="scientific">Dactylonectria macrodidyma</name>
    <dbReference type="NCBI Taxonomy" id="307937"/>
    <lineage>
        <taxon>Eukaryota</taxon>
        <taxon>Fungi</taxon>
        <taxon>Dikarya</taxon>
        <taxon>Ascomycota</taxon>
        <taxon>Pezizomycotina</taxon>
        <taxon>Sordariomycetes</taxon>
        <taxon>Hypocreomycetidae</taxon>
        <taxon>Hypocreales</taxon>
        <taxon>Nectriaceae</taxon>
        <taxon>Dactylonectria</taxon>
    </lineage>
</organism>
<keyword evidence="2" id="KW-0808">Transferase</keyword>
<dbReference type="PANTHER" id="PTHR24359">
    <property type="entry name" value="SERINE/THREONINE-PROTEIN KINASE SBK1"/>
    <property type="match status" value="1"/>
</dbReference>
<dbReference type="GO" id="GO:0004674">
    <property type="term" value="F:protein serine/threonine kinase activity"/>
    <property type="evidence" value="ECO:0007669"/>
    <property type="project" value="TreeGrafter"/>
</dbReference>
<gene>
    <name evidence="2" type="ORF">EDB81DRAFT_668129</name>
</gene>
<dbReference type="InterPro" id="IPR000719">
    <property type="entry name" value="Prot_kinase_dom"/>
</dbReference>
<dbReference type="Pfam" id="PF00069">
    <property type="entry name" value="Pkinase"/>
    <property type="match status" value="1"/>
</dbReference>
<reference evidence="2" key="1">
    <citation type="journal article" date="2021" name="Nat. Commun.">
        <title>Genetic determinants of endophytism in the Arabidopsis root mycobiome.</title>
        <authorList>
            <person name="Mesny F."/>
            <person name="Miyauchi S."/>
            <person name="Thiergart T."/>
            <person name="Pickel B."/>
            <person name="Atanasova L."/>
            <person name="Karlsson M."/>
            <person name="Huettel B."/>
            <person name="Barry K.W."/>
            <person name="Haridas S."/>
            <person name="Chen C."/>
            <person name="Bauer D."/>
            <person name="Andreopoulos W."/>
            <person name="Pangilinan J."/>
            <person name="LaButti K."/>
            <person name="Riley R."/>
            <person name="Lipzen A."/>
            <person name="Clum A."/>
            <person name="Drula E."/>
            <person name="Henrissat B."/>
            <person name="Kohler A."/>
            <person name="Grigoriev I.V."/>
            <person name="Martin F.M."/>
            <person name="Hacquard S."/>
        </authorList>
    </citation>
    <scope>NUCLEOTIDE SEQUENCE</scope>
    <source>
        <strain evidence="2">MPI-CAGE-AT-0147</strain>
    </source>
</reference>
<evidence type="ECO:0000259" key="1">
    <source>
        <dbReference type="PROSITE" id="PS50011"/>
    </source>
</evidence>
<dbReference type="Gene3D" id="1.10.510.10">
    <property type="entry name" value="Transferase(Phosphotransferase) domain 1"/>
    <property type="match status" value="1"/>
</dbReference>
<keyword evidence="2" id="KW-0418">Kinase</keyword>
<dbReference type="SUPFAM" id="SSF56112">
    <property type="entry name" value="Protein kinase-like (PK-like)"/>
    <property type="match status" value="1"/>
</dbReference>
<dbReference type="GO" id="GO:0005524">
    <property type="term" value="F:ATP binding"/>
    <property type="evidence" value="ECO:0007669"/>
    <property type="project" value="InterPro"/>
</dbReference>
<dbReference type="SMART" id="SM00220">
    <property type="entry name" value="S_TKc"/>
    <property type="match status" value="1"/>
</dbReference>
<feature type="domain" description="Protein kinase" evidence="1">
    <location>
        <begin position="170"/>
        <end position="509"/>
    </location>
</feature>
<protein>
    <submittedName>
        <fullName evidence="2">Kinase-like domain-containing protein</fullName>
    </submittedName>
</protein>
<keyword evidence="3" id="KW-1185">Reference proteome</keyword>
<evidence type="ECO:0000313" key="2">
    <source>
        <dbReference type="EMBL" id="KAH7117373.1"/>
    </source>
</evidence>
<dbReference type="EMBL" id="JAGMUV010000028">
    <property type="protein sequence ID" value="KAH7117373.1"/>
    <property type="molecule type" value="Genomic_DNA"/>
</dbReference>
<dbReference type="InterPro" id="IPR011009">
    <property type="entry name" value="Kinase-like_dom_sf"/>
</dbReference>
<dbReference type="PROSITE" id="PS50011">
    <property type="entry name" value="PROTEIN_KINASE_DOM"/>
    <property type="match status" value="1"/>
</dbReference>